<dbReference type="AlphaFoldDB" id="A0A9X2JCX2"/>
<evidence type="ECO:0000313" key="3">
    <source>
        <dbReference type="Proteomes" id="UP001155182"/>
    </source>
</evidence>
<accession>A0A9X2JCX2</accession>
<evidence type="ECO:0000313" key="2">
    <source>
        <dbReference type="EMBL" id="MCO4292989.1"/>
    </source>
</evidence>
<keyword evidence="1" id="KW-0472">Membrane</keyword>
<dbReference type="EMBL" id="JAMWYS010000028">
    <property type="protein sequence ID" value="MCO4292989.1"/>
    <property type="molecule type" value="Genomic_DNA"/>
</dbReference>
<comment type="caution">
    <text evidence="2">The sequence shown here is derived from an EMBL/GenBank/DDBJ whole genome shotgun (WGS) entry which is preliminary data.</text>
</comment>
<evidence type="ECO:0000256" key="1">
    <source>
        <dbReference type="SAM" id="Phobius"/>
    </source>
</evidence>
<dbReference type="Proteomes" id="UP001155182">
    <property type="component" value="Unassembled WGS sequence"/>
</dbReference>
<feature type="transmembrane region" description="Helical" evidence="1">
    <location>
        <begin position="143"/>
        <end position="163"/>
    </location>
</feature>
<keyword evidence="1" id="KW-1133">Transmembrane helix</keyword>
<feature type="transmembrane region" description="Helical" evidence="1">
    <location>
        <begin position="88"/>
        <end position="108"/>
    </location>
</feature>
<proteinExistence type="predicted"/>
<organism evidence="2 3">
    <name type="scientific">Solitalea agri</name>
    <dbReference type="NCBI Taxonomy" id="2953739"/>
    <lineage>
        <taxon>Bacteria</taxon>
        <taxon>Pseudomonadati</taxon>
        <taxon>Bacteroidota</taxon>
        <taxon>Sphingobacteriia</taxon>
        <taxon>Sphingobacteriales</taxon>
        <taxon>Sphingobacteriaceae</taxon>
        <taxon>Solitalea</taxon>
    </lineage>
</organism>
<keyword evidence="1" id="KW-0812">Transmembrane</keyword>
<name>A0A9X2JCX2_9SPHI</name>
<reference evidence="2" key="1">
    <citation type="submission" date="2022-06" db="EMBL/GenBank/DDBJ databases">
        <title>Solitalea sp. MAHUQ-68 isolated from rhizospheric soil.</title>
        <authorList>
            <person name="Huq M.A."/>
        </authorList>
    </citation>
    <scope>NUCLEOTIDE SEQUENCE</scope>
    <source>
        <strain evidence="2">MAHUQ-68</strain>
    </source>
</reference>
<dbReference type="RefSeq" id="WP_252587480.1">
    <property type="nucleotide sequence ID" value="NZ_JAMWYS010000028.1"/>
</dbReference>
<keyword evidence="3" id="KW-1185">Reference proteome</keyword>
<sequence>MNRITEEKLWDLADGLISEPEAGELIRSISLDPKLKQKFEEIKAIKISLASMELEVPSSSFTANVMAKWRAEIAPQQSALKTLVNRKIIYGVAAIFIVSIIGLLFLVIGNAPAEPSAQYLAASNQVQNVVNSQVDSLISNRNLWFAFLIVDAVLLLVFVDKLLSRNLQHKNVA</sequence>
<gene>
    <name evidence="2" type="ORF">NF867_08955</name>
</gene>
<protein>
    <submittedName>
        <fullName evidence="2">Uncharacterized protein</fullName>
    </submittedName>
</protein>